<organism evidence="2 3">
    <name type="scientific">Gymnopilus dilepis</name>
    <dbReference type="NCBI Taxonomy" id="231916"/>
    <lineage>
        <taxon>Eukaryota</taxon>
        <taxon>Fungi</taxon>
        <taxon>Dikarya</taxon>
        <taxon>Basidiomycota</taxon>
        <taxon>Agaricomycotina</taxon>
        <taxon>Agaricomycetes</taxon>
        <taxon>Agaricomycetidae</taxon>
        <taxon>Agaricales</taxon>
        <taxon>Agaricineae</taxon>
        <taxon>Hymenogastraceae</taxon>
        <taxon>Gymnopilus</taxon>
    </lineage>
</organism>
<evidence type="ECO:0000313" key="2">
    <source>
        <dbReference type="EMBL" id="PPQ71221.1"/>
    </source>
</evidence>
<evidence type="ECO:0000313" key="3">
    <source>
        <dbReference type="Proteomes" id="UP000284706"/>
    </source>
</evidence>
<evidence type="ECO:0000256" key="1">
    <source>
        <dbReference type="SAM" id="Phobius"/>
    </source>
</evidence>
<reference evidence="2 3" key="1">
    <citation type="journal article" date="2018" name="Evol. Lett.">
        <title>Horizontal gene cluster transfer increased hallucinogenic mushroom diversity.</title>
        <authorList>
            <person name="Reynolds H.T."/>
            <person name="Vijayakumar V."/>
            <person name="Gluck-Thaler E."/>
            <person name="Korotkin H.B."/>
            <person name="Matheny P.B."/>
            <person name="Slot J.C."/>
        </authorList>
    </citation>
    <scope>NUCLEOTIDE SEQUENCE [LARGE SCALE GENOMIC DNA]</scope>
    <source>
        <strain evidence="2 3">SRW20</strain>
    </source>
</reference>
<dbReference type="Proteomes" id="UP000284706">
    <property type="component" value="Unassembled WGS sequence"/>
</dbReference>
<dbReference type="InParanoid" id="A0A409VYB0"/>
<keyword evidence="1" id="KW-0812">Transmembrane</keyword>
<keyword evidence="1" id="KW-1133">Transmembrane helix</keyword>
<accession>A0A409VYB0</accession>
<gene>
    <name evidence="2" type="ORF">CVT26_010998</name>
</gene>
<name>A0A409VYB0_9AGAR</name>
<keyword evidence="3" id="KW-1185">Reference proteome</keyword>
<proteinExistence type="predicted"/>
<comment type="caution">
    <text evidence="2">The sequence shown here is derived from an EMBL/GenBank/DDBJ whole genome shotgun (WGS) entry which is preliminary data.</text>
</comment>
<keyword evidence="1" id="KW-0472">Membrane</keyword>
<dbReference type="AlphaFoldDB" id="A0A409VYB0"/>
<sequence>MPGLKKCGMYVVSLLLSVAWTYFRRAAAVVNFITSAVAVSIFPKTTFLDRKSYVLRHEYEGGQPPESQSWMEKYRERGFEVIGDGALIDDVDCLLGKRYGGDRRSWIIPLDDIVEDGERINMPFEVVRSRSRGQKGCIKVIQ</sequence>
<dbReference type="EMBL" id="NHYE01005511">
    <property type="protein sequence ID" value="PPQ71221.1"/>
    <property type="molecule type" value="Genomic_DNA"/>
</dbReference>
<protein>
    <submittedName>
        <fullName evidence="2">Uncharacterized protein</fullName>
    </submittedName>
</protein>
<dbReference type="OrthoDB" id="3041043at2759"/>
<feature type="transmembrane region" description="Helical" evidence="1">
    <location>
        <begin position="29"/>
        <end position="47"/>
    </location>
</feature>